<gene>
    <name evidence="2" type="ORF">HHX25_07380</name>
</gene>
<dbReference type="Proteomes" id="UP000746690">
    <property type="component" value="Unassembled WGS sequence"/>
</dbReference>
<proteinExistence type="predicted"/>
<comment type="caution">
    <text evidence="2">The sequence shown here is derived from an EMBL/GenBank/DDBJ whole genome shotgun (WGS) entry which is preliminary data.</text>
</comment>
<accession>A0ABX1RWE1</accession>
<organism evidence="2 3">
    <name type="scientific">Flavivirga algicola</name>
    <dbReference type="NCBI Taxonomy" id="2729136"/>
    <lineage>
        <taxon>Bacteria</taxon>
        <taxon>Pseudomonadati</taxon>
        <taxon>Bacteroidota</taxon>
        <taxon>Flavobacteriia</taxon>
        <taxon>Flavobacteriales</taxon>
        <taxon>Flavobacteriaceae</taxon>
        <taxon>Flavivirga</taxon>
    </lineage>
</organism>
<dbReference type="RefSeq" id="WP_169671693.1">
    <property type="nucleotide sequence ID" value="NZ_JABBHF010000003.1"/>
</dbReference>
<dbReference type="PANTHER" id="PTHR22893:SF91">
    <property type="entry name" value="NADPH DEHYDROGENASE 2-RELATED"/>
    <property type="match status" value="1"/>
</dbReference>
<dbReference type="EMBL" id="JABBHF010000003">
    <property type="protein sequence ID" value="NMH87320.1"/>
    <property type="molecule type" value="Genomic_DNA"/>
</dbReference>
<feature type="domain" description="NADH:flavin oxidoreductase/NADH oxidase N-terminal" evidence="1">
    <location>
        <begin position="4"/>
        <end position="328"/>
    </location>
</feature>
<evidence type="ECO:0000313" key="2">
    <source>
        <dbReference type="EMBL" id="NMH87320.1"/>
    </source>
</evidence>
<sequence>MKLLNEFKLGNLTLKNRVIMAPLTRNRSTKDRIPSQLNITYYSQRASAGMIITESTAVSENGVGYIYAPGIYTEAQVAGWKTLISEVHKKESVIFNQLFHVGRISHPDFLEGKQPVAPSSITPQGQVYTYEGYKDYVEPKTLENNEISQIINDFKVAAKNAKEAGFDGIEIHAANGYLINQFIDDVSNTRTDKYGGSIENRSRFLFEIINAVSTIWSPENIGVRLSPSGVFNSVGDSNSKQTYQYIIEKLNGYNLGYLHLMNPMMPIDEYPEMVANVAEYYGKFYNGNLIVNGGFSKESGNGILENGKADMVAYGRLFIANPDLPERFSLDATLNEPDHETFYGGDERGYTDYPFLNLN</sequence>
<evidence type="ECO:0000259" key="1">
    <source>
        <dbReference type="Pfam" id="PF00724"/>
    </source>
</evidence>
<keyword evidence="3" id="KW-1185">Reference proteome</keyword>
<dbReference type="Pfam" id="PF00724">
    <property type="entry name" value="Oxidored_FMN"/>
    <property type="match status" value="1"/>
</dbReference>
<protein>
    <submittedName>
        <fullName evidence="2">Alkene reductase</fullName>
    </submittedName>
</protein>
<dbReference type="InterPro" id="IPR045247">
    <property type="entry name" value="Oye-like"/>
</dbReference>
<dbReference type="SUPFAM" id="SSF51395">
    <property type="entry name" value="FMN-linked oxidoreductases"/>
    <property type="match status" value="1"/>
</dbReference>
<dbReference type="PANTHER" id="PTHR22893">
    <property type="entry name" value="NADH OXIDOREDUCTASE-RELATED"/>
    <property type="match status" value="1"/>
</dbReference>
<dbReference type="CDD" id="cd02933">
    <property type="entry name" value="OYE_like_FMN"/>
    <property type="match status" value="1"/>
</dbReference>
<name>A0ABX1RWE1_9FLAO</name>
<dbReference type="InterPro" id="IPR013785">
    <property type="entry name" value="Aldolase_TIM"/>
</dbReference>
<reference evidence="2 3" key="1">
    <citation type="submission" date="2020-04" db="EMBL/GenBank/DDBJ databases">
        <title>A Flavivirga sp. nov.</title>
        <authorList>
            <person name="Sun X."/>
        </authorList>
    </citation>
    <scope>NUCLEOTIDE SEQUENCE [LARGE SCALE GENOMIC DNA]</scope>
    <source>
        <strain evidence="2 3">Y03</strain>
    </source>
</reference>
<dbReference type="InterPro" id="IPR001155">
    <property type="entry name" value="OxRdtase_FMN_N"/>
</dbReference>
<dbReference type="Gene3D" id="3.20.20.70">
    <property type="entry name" value="Aldolase class I"/>
    <property type="match status" value="1"/>
</dbReference>
<evidence type="ECO:0000313" key="3">
    <source>
        <dbReference type="Proteomes" id="UP000746690"/>
    </source>
</evidence>